<dbReference type="InterPro" id="IPR028994">
    <property type="entry name" value="Integrin_alpha_N"/>
</dbReference>
<dbReference type="Proteomes" id="UP000654257">
    <property type="component" value="Unassembled WGS sequence"/>
</dbReference>
<organism evidence="3 4">
    <name type="scientific">Rhodococcoides trifolii</name>
    <dbReference type="NCBI Taxonomy" id="908250"/>
    <lineage>
        <taxon>Bacteria</taxon>
        <taxon>Bacillati</taxon>
        <taxon>Actinomycetota</taxon>
        <taxon>Actinomycetes</taxon>
        <taxon>Mycobacteriales</taxon>
        <taxon>Nocardiaceae</taxon>
        <taxon>Rhodococcoides</taxon>
    </lineage>
</organism>
<dbReference type="RefSeq" id="WP_188543043.1">
    <property type="nucleotide sequence ID" value="NZ_BMCU01000001.1"/>
</dbReference>
<protein>
    <recommendedName>
        <fullName evidence="2">DUF6802 domain-containing protein</fullName>
    </recommendedName>
</protein>
<dbReference type="EMBL" id="BMCU01000001">
    <property type="protein sequence ID" value="GGF93465.1"/>
    <property type="molecule type" value="Genomic_DNA"/>
</dbReference>
<feature type="region of interest" description="Disordered" evidence="1">
    <location>
        <begin position="1"/>
        <end position="26"/>
    </location>
</feature>
<evidence type="ECO:0000256" key="1">
    <source>
        <dbReference type="SAM" id="MobiDB-lite"/>
    </source>
</evidence>
<reference evidence="3" key="2">
    <citation type="submission" date="2020-09" db="EMBL/GenBank/DDBJ databases">
        <authorList>
            <person name="Sun Q."/>
            <person name="Sedlacek I."/>
        </authorList>
    </citation>
    <scope>NUCLEOTIDE SEQUENCE</scope>
    <source>
        <strain evidence="3">CCM 7905</strain>
    </source>
</reference>
<proteinExistence type="predicted"/>
<dbReference type="AlphaFoldDB" id="A0A917CNT6"/>
<dbReference type="SUPFAM" id="SSF69318">
    <property type="entry name" value="Integrin alpha N-terminal domain"/>
    <property type="match status" value="1"/>
</dbReference>
<keyword evidence="4" id="KW-1185">Reference proteome</keyword>
<dbReference type="InterPro" id="IPR046543">
    <property type="entry name" value="DUF6802"/>
</dbReference>
<evidence type="ECO:0000259" key="2">
    <source>
        <dbReference type="Pfam" id="PF20615"/>
    </source>
</evidence>
<evidence type="ECO:0000313" key="4">
    <source>
        <dbReference type="Proteomes" id="UP000654257"/>
    </source>
</evidence>
<sequence>MADFSDPVGPPTHVGVVDPDQDLNGDGVPDTVVVHPGSPMSEMLHGFLDEPSTAVVSDFDGDGIADHITAFEDDGGYSAWQLVSGDDAGWTVTDRGSL</sequence>
<gene>
    <name evidence="3" type="ORF">GCM10007304_04190</name>
</gene>
<name>A0A917CNT6_9NOCA</name>
<feature type="domain" description="DUF6802" evidence="2">
    <location>
        <begin position="13"/>
        <end position="98"/>
    </location>
</feature>
<accession>A0A917CNT6</accession>
<reference evidence="3" key="1">
    <citation type="journal article" date="2014" name="Int. J. Syst. Evol. Microbiol.">
        <title>Complete genome sequence of Corynebacterium casei LMG S-19264T (=DSM 44701T), isolated from a smear-ripened cheese.</title>
        <authorList>
            <consortium name="US DOE Joint Genome Institute (JGI-PGF)"/>
            <person name="Walter F."/>
            <person name="Albersmeier A."/>
            <person name="Kalinowski J."/>
            <person name="Ruckert C."/>
        </authorList>
    </citation>
    <scope>NUCLEOTIDE SEQUENCE</scope>
    <source>
        <strain evidence="3">CCM 7905</strain>
    </source>
</reference>
<evidence type="ECO:0000313" key="3">
    <source>
        <dbReference type="EMBL" id="GGF93465.1"/>
    </source>
</evidence>
<dbReference type="Pfam" id="PF20615">
    <property type="entry name" value="DUF6802"/>
    <property type="match status" value="1"/>
</dbReference>
<comment type="caution">
    <text evidence="3">The sequence shown here is derived from an EMBL/GenBank/DDBJ whole genome shotgun (WGS) entry which is preliminary data.</text>
</comment>